<evidence type="ECO:0000256" key="7">
    <source>
        <dbReference type="ARBA" id="ARBA00023136"/>
    </source>
</evidence>
<feature type="region of interest" description="Disordered" evidence="8">
    <location>
        <begin position="556"/>
        <end position="588"/>
    </location>
</feature>
<evidence type="ECO:0000256" key="8">
    <source>
        <dbReference type="SAM" id="MobiDB-lite"/>
    </source>
</evidence>
<accession>A0A0X3PPA8</accession>
<evidence type="ECO:0000256" key="4">
    <source>
        <dbReference type="ARBA" id="ARBA00022448"/>
    </source>
</evidence>
<dbReference type="AlphaFoldDB" id="A0A0X3PPA8"/>
<protein>
    <recommendedName>
        <fullName evidence="3">Conserved oligomeric Golgi complex subunit 1</fullName>
    </recommendedName>
</protein>
<evidence type="ECO:0000313" key="9">
    <source>
        <dbReference type="EMBL" id="JAP53584.1"/>
    </source>
</evidence>
<dbReference type="EMBL" id="GEEE01009641">
    <property type="protein sequence ID" value="JAP53584.1"/>
    <property type="molecule type" value="Transcribed_RNA"/>
</dbReference>
<keyword evidence="6" id="KW-0333">Golgi apparatus</keyword>
<comment type="similarity">
    <text evidence="2">Belongs to the COG1 family.</text>
</comment>
<proteinExistence type="inferred from homology"/>
<dbReference type="InterPro" id="IPR033370">
    <property type="entry name" value="COG1"/>
</dbReference>
<evidence type="ECO:0000256" key="6">
    <source>
        <dbReference type="ARBA" id="ARBA00023034"/>
    </source>
</evidence>
<reference evidence="9" key="1">
    <citation type="submission" date="2016-01" db="EMBL/GenBank/DDBJ databases">
        <title>Reference transcriptome for the parasite Schistocephalus solidus: insights into the molecular evolution of parasitism.</title>
        <authorList>
            <person name="Hebert F.O."/>
            <person name="Grambauer S."/>
            <person name="Barber I."/>
            <person name="Landry C.R."/>
            <person name="Aubin-Horth N."/>
        </authorList>
    </citation>
    <scope>NUCLEOTIDE SEQUENCE</scope>
</reference>
<keyword evidence="5" id="KW-0653">Protein transport</keyword>
<evidence type="ECO:0000256" key="1">
    <source>
        <dbReference type="ARBA" id="ARBA00004395"/>
    </source>
</evidence>
<keyword evidence="7" id="KW-0472">Membrane</keyword>
<evidence type="ECO:0000256" key="2">
    <source>
        <dbReference type="ARBA" id="ARBA00006653"/>
    </source>
</evidence>
<comment type="subcellular location">
    <subcellularLocation>
        <location evidence="1">Golgi apparatus membrane</location>
        <topology evidence="1">Peripheral membrane protein</topology>
    </subcellularLocation>
</comment>
<evidence type="ECO:0000256" key="5">
    <source>
        <dbReference type="ARBA" id="ARBA00022927"/>
    </source>
</evidence>
<keyword evidence="4" id="KW-0813">Transport</keyword>
<evidence type="ECO:0000256" key="3">
    <source>
        <dbReference type="ARBA" id="ARBA00020978"/>
    </source>
</evidence>
<dbReference type="PANTHER" id="PTHR31658:SF0">
    <property type="entry name" value="CONSERVED OLIGOMERIC GOLGI COMPLEX SUBUNIT 1"/>
    <property type="match status" value="1"/>
</dbReference>
<sequence>MMDASVEEIFRQNPVDEIRRFCAQIRNEVENKKIELRFLVGERHRDIIEASDSILFMKESSTEINRLLDLLENACRPLSSTALPSSKMSRLDGAKMNQKKAIAAQLKLLLDVPELTWSALDDSDFATAMLFFLLGRHLSVKLQLSGEMLSANVHAKVLLKRQWAALDHVETTIITACRSQLSVPFADEESVCGALSALIILEDQTMEQSLGEFLSGRTSAVNKLLGCESPPPSGVSRSGEVTVGHIQLPVRRRLSLVAELLLKTLDLVGRLYARCAENAGGQIGIQLKNLVSWRLRDTPSFASDNLFEYIPENVASFQIDSVGSVLRKSVTQTPLEPAVVKDLADCTPEHRGIQASPLDQQELAARVSEWWQQTLTVCHRQLSDYLRYAGDLESLINTRAVTLRIFSSPPADNVSAPSSEALRAVALGRSVDLWSELYQPIFMAHLETLLEKQLGEIFDDWRESVVSVAKLLDASEQCNPADKQSESLSLEVDLSRFVWCPSASSATPSLVSGLIVDARKPSVMATLPQPPLASRDLSEAMGVTFFACLTGREDLLPPPPPAAPSTNPNENSRHVPPETTTTTTTSGSLPTHLVWRLQRLLESALSFKSRDLHGRRTESCSSATCVKQELNQRLHLYTPEIIKICERFDQRLCDTIGLAVSGAKRDEELVWKLILDVAQRLLHRFEEFSQGVLTSSENALSGSSSDSVTMQTKSRGTFFIARALLAVLDACPGLGAAIVSATCRLEAANAELTTGAPGKSYTVLADIPRLRQTWLDASQRLRSIAAQLSFTAVVLATSNGAELGADELTPTFAQRLLSALLPEGTHADNGVLGGPEDSQRLLEGFGPDVSLLGICSTWSEIVMKPDEQDIRSKSGDALTDVVEGAVAVLRTPSRPTWLLHESLLSLARRLTSLTVHLFPRCELGESFSLLLAKAHLDAYASVCDSLDAVKPQSAGVTDIGSPQPSALTQPRALQLIFDVRFLLRLLVWPLLGSSAAGGGGRGARSPQVIQRASEVSTQGQHLLTRLEQAVDPFDLEMGISRMNSDITRAVSAVSGLYSILVPQSSLAMDVGAGAIGTTAKAEEDTPFLMLLPNSLPLDSAQVPAELPDDETGGRSKASVNFALLPFSISSVCPSPARFAMVQPHQPPLAATGGIEVTRKTSATAASSVMDSWFGHLSFS</sequence>
<dbReference type="PANTHER" id="PTHR31658">
    <property type="entry name" value="CONSERVED OLIGOMERIC GOLGI COMPLEX SUBUNIT 1"/>
    <property type="match status" value="1"/>
</dbReference>
<name>A0A0X3PPA8_SCHSO</name>
<organism evidence="9">
    <name type="scientific">Schistocephalus solidus</name>
    <name type="common">Tapeworm</name>
    <dbReference type="NCBI Taxonomy" id="70667"/>
    <lineage>
        <taxon>Eukaryota</taxon>
        <taxon>Metazoa</taxon>
        <taxon>Spiralia</taxon>
        <taxon>Lophotrochozoa</taxon>
        <taxon>Platyhelminthes</taxon>
        <taxon>Cestoda</taxon>
        <taxon>Eucestoda</taxon>
        <taxon>Diphyllobothriidea</taxon>
        <taxon>Diphyllobothriidae</taxon>
        <taxon>Schistocephalus</taxon>
    </lineage>
</organism>
<dbReference type="GO" id="GO:0006891">
    <property type="term" value="P:intra-Golgi vesicle-mediated transport"/>
    <property type="evidence" value="ECO:0007669"/>
    <property type="project" value="InterPro"/>
</dbReference>
<dbReference type="GO" id="GO:0017119">
    <property type="term" value="C:Golgi transport complex"/>
    <property type="evidence" value="ECO:0007669"/>
    <property type="project" value="InterPro"/>
</dbReference>
<dbReference type="GO" id="GO:0015031">
    <property type="term" value="P:protein transport"/>
    <property type="evidence" value="ECO:0007669"/>
    <property type="project" value="UniProtKB-KW"/>
</dbReference>
<dbReference type="Pfam" id="PF08700">
    <property type="entry name" value="VPS51_Exo84_N"/>
    <property type="match status" value="1"/>
</dbReference>
<dbReference type="GO" id="GO:0000139">
    <property type="term" value="C:Golgi membrane"/>
    <property type="evidence" value="ECO:0007669"/>
    <property type="project" value="UniProtKB-SubCell"/>
</dbReference>
<gene>
    <name evidence="9" type="primary">COG1</name>
    <name evidence="9" type="ORF">TR120427</name>
</gene>